<dbReference type="PATRIC" id="fig|1279009.4.peg.997"/>
<dbReference type="OrthoDB" id="1092930at2"/>
<dbReference type="InterPro" id="IPR025366">
    <property type="entry name" value="DUF4270"/>
</dbReference>
<protein>
    <recommendedName>
        <fullName evidence="4">DUF4270 domain-containing protein</fullName>
    </recommendedName>
</protein>
<evidence type="ECO:0000256" key="1">
    <source>
        <dbReference type="SAM" id="SignalP"/>
    </source>
</evidence>
<reference evidence="2 3" key="1">
    <citation type="journal article" date="2013" name="Genome Announc.">
        <title>Draft Genome Sequence of Cesiribacter andamanensis Strain AMV16T, Isolated from a Soil Sample from a Mud Volcano in the Andaman Islands, India.</title>
        <authorList>
            <person name="Shivaji S."/>
            <person name="Ara S."/>
            <person name="Begum Z."/>
            <person name="Srinivas T.N."/>
            <person name="Singh A."/>
            <person name="Kumar Pinnaka A."/>
        </authorList>
    </citation>
    <scope>NUCLEOTIDE SEQUENCE [LARGE SCALE GENOMIC DNA]</scope>
    <source>
        <strain evidence="2 3">AMV16</strain>
    </source>
</reference>
<name>M7NZQ8_9BACT</name>
<gene>
    <name evidence="2" type="ORF">ADICEAN_00983</name>
</gene>
<proteinExistence type="predicted"/>
<sequence length="486" mass="54189">MNLLVKKMGLALLPALFFACEEPTDLGANLNPNTGDLSTHYAEFSVSPTQVRSDSLYTSLRATSETAYFAPYIGRLQSPTFGTVQAELYANLSLPAVLPTLGTYVRLDSARLNLYWNNRDVYGASLTPVQNFSIHQLNAPIAPTRTAMHNDTIPVRYYNYYAGQTREVGAQIGQFSLDISEYVTSSTSLDTTAAIQQPAQRRISAPIDQALAEQLLLLLRSNQDQEREVQEAAFAEFFKGISIVPSAGNTFLTRYDITSLNAGLTLYYTQGTEQRTIRLPFIEPKPLVAEYYFTSHPAYFALTTDRTGTGLEGASAAGHMEEFSSQDGRVYFQALSGIYPRLDLSPFKEFVLGMEDEIFILNRAVVEVDSVVAGPGARQPLPQGLELYFVDENNRRFLATVGTQQSPFERAFTTVNRTYAVGETNVNYYQSDVAYNLEQFLRTGEDRYLQAVLYPQDAAFYSPAGFAVRSNQLKLKLWYTKMKGSN</sequence>
<dbReference type="RefSeq" id="WP_009194385.1">
    <property type="nucleotide sequence ID" value="NZ_AODQ01000016.1"/>
</dbReference>
<feature type="signal peptide" evidence="1">
    <location>
        <begin position="1"/>
        <end position="19"/>
    </location>
</feature>
<comment type="caution">
    <text evidence="2">The sequence shown here is derived from an EMBL/GenBank/DDBJ whole genome shotgun (WGS) entry which is preliminary data.</text>
</comment>
<dbReference type="Proteomes" id="UP000011910">
    <property type="component" value="Unassembled WGS sequence"/>
</dbReference>
<evidence type="ECO:0008006" key="4">
    <source>
        <dbReference type="Google" id="ProtNLM"/>
    </source>
</evidence>
<keyword evidence="3" id="KW-1185">Reference proteome</keyword>
<keyword evidence="1" id="KW-0732">Signal</keyword>
<dbReference type="eggNOG" id="ENOG5030W5Z">
    <property type="taxonomic scope" value="Bacteria"/>
</dbReference>
<dbReference type="AlphaFoldDB" id="M7NZQ8"/>
<evidence type="ECO:0000313" key="3">
    <source>
        <dbReference type="Proteomes" id="UP000011910"/>
    </source>
</evidence>
<accession>M7NZQ8</accession>
<dbReference type="STRING" id="1279009.ADICEAN_00983"/>
<dbReference type="Pfam" id="PF14092">
    <property type="entry name" value="DUF4270"/>
    <property type="match status" value="1"/>
</dbReference>
<evidence type="ECO:0000313" key="2">
    <source>
        <dbReference type="EMBL" id="EMR03834.1"/>
    </source>
</evidence>
<dbReference type="EMBL" id="AODQ01000016">
    <property type="protein sequence ID" value="EMR03834.1"/>
    <property type="molecule type" value="Genomic_DNA"/>
</dbReference>
<dbReference type="PROSITE" id="PS51257">
    <property type="entry name" value="PROKAR_LIPOPROTEIN"/>
    <property type="match status" value="1"/>
</dbReference>
<organism evidence="2 3">
    <name type="scientific">Cesiribacter andamanensis AMV16</name>
    <dbReference type="NCBI Taxonomy" id="1279009"/>
    <lineage>
        <taxon>Bacteria</taxon>
        <taxon>Pseudomonadati</taxon>
        <taxon>Bacteroidota</taxon>
        <taxon>Cytophagia</taxon>
        <taxon>Cytophagales</taxon>
        <taxon>Cesiribacteraceae</taxon>
        <taxon>Cesiribacter</taxon>
    </lineage>
</organism>
<feature type="chain" id="PRO_5004082665" description="DUF4270 domain-containing protein" evidence="1">
    <location>
        <begin position="20"/>
        <end position="486"/>
    </location>
</feature>